<dbReference type="InterPro" id="IPR029058">
    <property type="entry name" value="AB_hydrolase_fold"/>
</dbReference>
<dbReference type="Proteomes" id="UP001385809">
    <property type="component" value="Unassembled WGS sequence"/>
</dbReference>
<proteinExistence type="predicted"/>
<feature type="region of interest" description="Disordered" evidence="1">
    <location>
        <begin position="273"/>
        <end position="296"/>
    </location>
</feature>
<dbReference type="InterPro" id="IPR018712">
    <property type="entry name" value="Tle1-like_cat"/>
</dbReference>
<reference evidence="3 4" key="1">
    <citation type="submission" date="2024-03" db="EMBL/GenBank/DDBJ databases">
        <title>Actinomycetospora sp. OC33-EN08, a novel actinomycete isolated from wild orchid (Aerides multiflora).</title>
        <authorList>
            <person name="Suriyachadkun C."/>
        </authorList>
    </citation>
    <scope>NUCLEOTIDE SEQUENCE [LARGE SCALE GENOMIC DNA]</scope>
    <source>
        <strain evidence="3 4">OC33-EN08</strain>
    </source>
</reference>
<comment type="caution">
    <text evidence="3">The sequence shown here is derived from an EMBL/GenBank/DDBJ whole genome shotgun (WGS) entry which is preliminary data.</text>
</comment>
<evidence type="ECO:0000313" key="3">
    <source>
        <dbReference type="EMBL" id="MEJ2867157.1"/>
    </source>
</evidence>
<organism evidence="3 4">
    <name type="scientific">Actinomycetospora aurantiaca</name>
    <dbReference type="NCBI Taxonomy" id="3129233"/>
    <lineage>
        <taxon>Bacteria</taxon>
        <taxon>Bacillati</taxon>
        <taxon>Actinomycetota</taxon>
        <taxon>Actinomycetes</taxon>
        <taxon>Pseudonocardiales</taxon>
        <taxon>Pseudonocardiaceae</taxon>
        <taxon>Actinomycetospora</taxon>
    </lineage>
</organism>
<accession>A0ABU8MKM3</accession>
<sequence length="370" mass="39870">MKRVVVCCDGTWNVADPAGGSPTNVVKFALNVAEKSADGVEQVVSYDPGVGTGVGERIPGGVFGFGLSRNVREAYRFLAENVDEDDHIYLIGFSRGAFTVRSVAGLVENCGLLRRAHVDRVDEAYRIYRSRKPDELPGGIAADLFRRTYGRKVTIRFLGVFDTVGALGIPFSGPGLGKVLNGRWAFHHTDLGPSVEHACHALAIDERRVAYKPSLWTGATDQRVEQVWFRGVHSEVGGGASDAALSDIALLWLAERARSNGLAFVDDAFQETGPDTERARRRGTTVRPDPGREPSTQGFIWRLAGGLADRGFKREGDPPVGGRDESVASTVVGTPPHANFGEAVQQGRVSEVPLRWPSADPATPEVVVPA</sequence>
<name>A0ABU8MKM3_9PSEU</name>
<gene>
    <name evidence="3" type="ORF">WCD74_05230</name>
</gene>
<dbReference type="SUPFAM" id="SSF53474">
    <property type="entry name" value="alpha/beta-Hydrolases"/>
    <property type="match status" value="1"/>
</dbReference>
<protein>
    <submittedName>
        <fullName evidence="3">DUF2235 domain-containing protein</fullName>
    </submittedName>
</protein>
<dbReference type="RefSeq" id="WP_337693779.1">
    <property type="nucleotide sequence ID" value="NZ_JBBEGN010000002.1"/>
</dbReference>
<feature type="domain" description="T6SS Phospholipase effector Tle1-like catalytic" evidence="2">
    <location>
        <begin position="2"/>
        <end position="255"/>
    </location>
</feature>
<dbReference type="Pfam" id="PF09994">
    <property type="entry name" value="T6SS_Tle1-like_cat"/>
    <property type="match status" value="1"/>
</dbReference>
<evidence type="ECO:0000313" key="4">
    <source>
        <dbReference type="Proteomes" id="UP001385809"/>
    </source>
</evidence>
<keyword evidence="4" id="KW-1185">Reference proteome</keyword>
<dbReference type="EMBL" id="JBBEGN010000002">
    <property type="protein sequence ID" value="MEJ2867157.1"/>
    <property type="molecule type" value="Genomic_DNA"/>
</dbReference>
<evidence type="ECO:0000259" key="2">
    <source>
        <dbReference type="Pfam" id="PF09994"/>
    </source>
</evidence>
<evidence type="ECO:0000256" key="1">
    <source>
        <dbReference type="SAM" id="MobiDB-lite"/>
    </source>
</evidence>
<dbReference type="PANTHER" id="PTHR33840:SF1">
    <property type="entry name" value="TLE1 PHOSPHOLIPASE DOMAIN-CONTAINING PROTEIN"/>
    <property type="match status" value="1"/>
</dbReference>
<dbReference type="PANTHER" id="PTHR33840">
    <property type="match status" value="1"/>
</dbReference>